<evidence type="ECO:0000256" key="1">
    <source>
        <dbReference type="ARBA" id="ARBA00038414"/>
    </source>
</evidence>
<protein>
    <submittedName>
        <fullName evidence="2">Hydantoin racemase</fullName>
    </submittedName>
</protein>
<organism evidence="2 3">
    <name type="scientific">Apiospora aurea</name>
    <dbReference type="NCBI Taxonomy" id="335848"/>
    <lineage>
        <taxon>Eukaryota</taxon>
        <taxon>Fungi</taxon>
        <taxon>Dikarya</taxon>
        <taxon>Ascomycota</taxon>
        <taxon>Pezizomycotina</taxon>
        <taxon>Sordariomycetes</taxon>
        <taxon>Xylariomycetidae</taxon>
        <taxon>Amphisphaeriales</taxon>
        <taxon>Apiosporaceae</taxon>
        <taxon>Apiospora</taxon>
    </lineage>
</organism>
<accession>A0ABR1Q535</accession>
<sequence length="269" mass="29043">PKMSIQVVRNEHARILVLNPNSSQSMTDGLNPVIKSVGLSPTTQVDTYTAPKPSPASINHGEDIDASFKTVWDTFFKDGSEPPAYDGILVACFSVHPLVSQIDRHFPKVAVTGIFEASILSAMSLASRFRGESWGIVTTGKFWEEHLSEGVAQHLGGAHSLGPDSTFAGVESTGLNASDFHHGVDPAVVTKKIQEATLRLLDKRVSCIVMGCAGMAGLEATIRGAASDKHGEKWAYETLHVVDGVRAGLVQVDQMIKNFRLRRQPGRQT</sequence>
<keyword evidence="3" id="KW-1185">Reference proteome</keyword>
<dbReference type="InterPro" id="IPR053714">
    <property type="entry name" value="Iso_Racemase_Enz_sf"/>
</dbReference>
<evidence type="ECO:0000313" key="3">
    <source>
        <dbReference type="Proteomes" id="UP001391051"/>
    </source>
</evidence>
<feature type="non-terminal residue" evidence="2">
    <location>
        <position position="1"/>
    </location>
</feature>
<dbReference type="Gene3D" id="3.40.50.12500">
    <property type="match status" value="1"/>
</dbReference>
<dbReference type="Proteomes" id="UP001391051">
    <property type="component" value="Unassembled WGS sequence"/>
</dbReference>
<dbReference type="InterPro" id="IPR052186">
    <property type="entry name" value="Hydantoin_racemase-like"/>
</dbReference>
<dbReference type="PANTHER" id="PTHR28047">
    <property type="entry name" value="PROTEIN DCG1"/>
    <property type="match status" value="1"/>
</dbReference>
<dbReference type="Pfam" id="PF01177">
    <property type="entry name" value="Asp_Glu_race"/>
    <property type="match status" value="1"/>
</dbReference>
<dbReference type="EMBL" id="JAQQWE010000007">
    <property type="protein sequence ID" value="KAK7947100.1"/>
    <property type="molecule type" value="Genomic_DNA"/>
</dbReference>
<dbReference type="GeneID" id="92080705"/>
<reference evidence="2 3" key="1">
    <citation type="submission" date="2023-01" db="EMBL/GenBank/DDBJ databases">
        <title>Analysis of 21 Apiospora genomes using comparative genomics revels a genus with tremendous synthesis potential of carbohydrate active enzymes and secondary metabolites.</title>
        <authorList>
            <person name="Sorensen T."/>
        </authorList>
    </citation>
    <scope>NUCLEOTIDE SEQUENCE [LARGE SCALE GENOMIC DNA]</scope>
    <source>
        <strain evidence="2 3">CBS 24483</strain>
    </source>
</reference>
<name>A0ABR1Q535_9PEZI</name>
<evidence type="ECO:0000313" key="2">
    <source>
        <dbReference type="EMBL" id="KAK7947100.1"/>
    </source>
</evidence>
<comment type="similarity">
    <text evidence="1">Belongs to the HyuE racemase family.</text>
</comment>
<proteinExistence type="inferred from homology"/>
<comment type="caution">
    <text evidence="2">The sequence shown here is derived from an EMBL/GenBank/DDBJ whole genome shotgun (WGS) entry which is preliminary data.</text>
</comment>
<dbReference type="RefSeq" id="XP_066697134.1">
    <property type="nucleotide sequence ID" value="XM_066847643.1"/>
</dbReference>
<dbReference type="InterPro" id="IPR015942">
    <property type="entry name" value="Asp/Glu/hydantoin_racemase"/>
</dbReference>
<dbReference type="PANTHER" id="PTHR28047:SF5">
    <property type="entry name" value="PROTEIN DCG1"/>
    <property type="match status" value="1"/>
</dbReference>
<gene>
    <name evidence="2" type="ORF">PG986_011421</name>
</gene>